<dbReference type="EMBL" id="JARQWQ010000038">
    <property type="protein sequence ID" value="KAK2559944.1"/>
    <property type="molecule type" value="Genomic_DNA"/>
</dbReference>
<dbReference type="AlphaFoldDB" id="A0AAD9QEZ2"/>
<evidence type="ECO:0000313" key="1">
    <source>
        <dbReference type="EMBL" id="KAK2559944.1"/>
    </source>
</evidence>
<gene>
    <name evidence="1" type="ORF">P5673_017522</name>
</gene>
<protein>
    <submittedName>
        <fullName evidence="1">Uncharacterized protein</fullName>
    </submittedName>
</protein>
<name>A0AAD9QEZ2_ACRCE</name>
<comment type="caution">
    <text evidence="1">The sequence shown here is derived from an EMBL/GenBank/DDBJ whole genome shotgun (WGS) entry which is preliminary data.</text>
</comment>
<keyword evidence="2" id="KW-1185">Reference proteome</keyword>
<proteinExistence type="predicted"/>
<evidence type="ECO:0000313" key="2">
    <source>
        <dbReference type="Proteomes" id="UP001249851"/>
    </source>
</evidence>
<organism evidence="1 2">
    <name type="scientific">Acropora cervicornis</name>
    <name type="common">Staghorn coral</name>
    <dbReference type="NCBI Taxonomy" id="6130"/>
    <lineage>
        <taxon>Eukaryota</taxon>
        <taxon>Metazoa</taxon>
        <taxon>Cnidaria</taxon>
        <taxon>Anthozoa</taxon>
        <taxon>Hexacorallia</taxon>
        <taxon>Scleractinia</taxon>
        <taxon>Astrocoeniina</taxon>
        <taxon>Acroporidae</taxon>
        <taxon>Acropora</taxon>
    </lineage>
</organism>
<reference evidence="1" key="1">
    <citation type="journal article" date="2023" name="G3 (Bethesda)">
        <title>Whole genome assembly and annotation of the endangered Caribbean coral Acropora cervicornis.</title>
        <authorList>
            <person name="Selwyn J.D."/>
            <person name="Vollmer S.V."/>
        </authorList>
    </citation>
    <scope>NUCLEOTIDE SEQUENCE</scope>
    <source>
        <strain evidence="1">K2</strain>
    </source>
</reference>
<sequence>MRRMIVIALFQQLALLSSAFMQLHGLLYLFLLYRKINNDFLVTHYARKRNVFVKKCKELKVRRLQRKQRTRWVNDGRTDQWWQNIFSAVSPEEDWKKNFRMTRLEFEDLCEQLGPHIFPDPKSPNRRALSVEKKVALTLNYLKDTGSMWMTANTFGIHQSTVSKVVLEVCDAITKHLGPKYIHLP</sequence>
<accession>A0AAD9QEZ2</accession>
<dbReference type="Proteomes" id="UP001249851">
    <property type="component" value="Unassembled WGS sequence"/>
</dbReference>
<reference evidence="1" key="2">
    <citation type="journal article" date="2023" name="Science">
        <title>Genomic signatures of disease resistance in endangered staghorn corals.</title>
        <authorList>
            <person name="Vollmer S.V."/>
            <person name="Selwyn J.D."/>
            <person name="Despard B.A."/>
            <person name="Roesel C.L."/>
        </authorList>
    </citation>
    <scope>NUCLEOTIDE SEQUENCE</scope>
    <source>
        <strain evidence="1">K2</strain>
    </source>
</reference>